<accession>A0ABV4MNQ2</accession>
<reference evidence="1 2" key="1">
    <citation type="submission" date="2024-06" db="EMBL/GenBank/DDBJ databases">
        <authorList>
            <person name="Steensen K."/>
            <person name="Seneca J."/>
            <person name="Bartlau N."/>
            <person name="Yu A.X."/>
            <person name="Polz M.F."/>
        </authorList>
    </citation>
    <scope>NUCLEOTIDE SEQUENCE [LARGE SCALE GENOMIC DNA]</scope>
    <source>
        <strain evidence="1 2">1F146</strain>
    </source>
</reference>
<gene>
    <name evidence="1" type="ORF">ACED39_20765</name>
</gene>
<dbReference type="Proteomes" id="UP001569151">
    <property type="component" value="Unassembled WGS sequence"/>
</dbReference>
<name>A0ABV4MNQ2_9VIBR</name>
<protein>
    <submittedName>
        <fullName evidence="1">Uncharacterized protein</fullName>
    </submittedName>
</protein>
<evidence type="ECO:0000313" key="1">
    <source>
        <dbReference type="EMBL" id="MEZ8211203.1"/>
    </source>
</evidence>
<proteinExistence type="predicted"/>
<dbReference type="EMBL" id="JBGOOS010000046">
    <property type="protein sequence ID" value="MEZ8211203.1"/>
    <property type="molecule type" value="Genomic_DNA"/>
</dbReference>
<comment type="caution">
    <text evidence="1">The sequence shown here is derived from an EMBL/GenBank/DDBJ whole genome shotgun (WGS) entry which is preliminary data.</text>
</comment>
<dbReference type="RefSeq" id="WP_371719404.1">
    <property type="nucleotide sequence ID" value="NZ_JBGOOF010000022.1"/>
</dbReference>
<evidence type="ECO:0000313" key="2">
    <source>
        <dbReference type="Proteomes" id="UP001569151"/>
    </source>
</evidence>
<sequence length="52" mass="5710">MAEMVFIFLDSTLFSLYVQLAEHAKEPFPPAVEAVSELATKLLQPSDTLAKA</sequence>
<organism evidence="1 2">
    <name type="scientific">Vibrio bivalvicida</name>
    <dbReference type="NCBI Taxonomy" id="1276888"/>
    <lineage>
        <taxon>Bacteria</taxon>
        <taxon>Pseudomonadati</taxon>
        <taxon>Pseudomonadota</taxon>
        <taxon>Gammaproteobacteria</taxon>
        <taxon>Vibrionales</taxon>
        <taxon>Vibrionaceae</taxon>
        <taxon>Vibrio</taxon>
        <taxon>Vibrio oreintalis group</taxon>
    </lineage>
</organism>
<keyword evidence="2" id="KW-1185">Reference proteome</keyword>